<keyword evidence="5" id="KW-1185">Reference proteome</keyword>
<dbReference type="PANTHER" id="PTHR21450">
    <property type="entry name" value="PROTEIN ALTERED PHOSPHATE STARVATION RESPONSE 1"/>
    <property type="match status" value="1"/>
</dbReference>
<dbReference type="FunCoup" id="A0A200PY04">
    <property type="interactions" value="310"/>
</dbReference>
<dbReference type="OrthoDB" id="1871118at2759"/>
<evidence type="ECO:0000256" key="1">
    <source>
        <dbReference type="SAM" id="MobiDB-lite"/>
    </source>
</evidence>
<sequence length="724" mass="82072">MGCSSSRIEKSEALRLCKERKRLIKQAIDSRYALSAAHLCYVQSLRSIGIALRRFAEAEIVIESSLSTSATEIDKTPSHSSFPSPSPTHNVEISDSPLHNESPISPLSNMSYMRSGGNAAVTVKLDPSLNSFVEDESLTFHPPPPPPETDSSWDFFQPTETESFRFIRENGFDHNVDNFMDLREFRGEEVVPLKANAEIHLESIRSTSKKRVHEITVNSAAPSKGSMVELAMFNVEKNTVGKDKLIKPDYITNGEADILVGSAVLDHSISKREKKITDNDLCVEREDPSEFITHRAKDFLSSIKDIEHKFFRASESGKEVSRLLEADKIRLDYCEGKGRSPASVFLAAFNLACWRGETVLPSEPPQNMTKVITWNRSTSSQSSSSKNPLALASKDYIDDSGSDFLEEFCMIAGSHSSTLDRLYAWERKLYDEVKASEFIRKQYEQKCDQLRHQFAKDVSPYVIDKTRAVVKDLHSRIRVALHAVDSIAKRIEKLRDEELQPQLVELIRGLIRMWKAMLECHHTQYITISLAYHVKSSTMASTQGESYKQVVAYLQHEIEFFGSSFTDWFNAYKSYVEALNGWLQNCIILPQERSRGRRSFSPRRALAPPIFVLSRDWSVGIKTLPSEELRDAIKAFVSELQRLGQQIDEHQKKQEPSDSENNGEIENKEDEKCDRPSNLNSIHTSLIKALDRLTKFAEASLKMYVEIWQGSEAARVAYGNCMTK</sequence>
<evidence type="ECO:0000313" key="4">
    <source>
        <dbReference type="EMBL" id="OVA03123.1"/>
    </source>
</evidence>
<feature type="domain" description="DUF632" evidence="2">
    <location>
        <begin position="300"/>
        <end position="641"/>
    </location>
</feature>
<accession>A0A200PY04</accession>
<evidence type="ECO:0008006" key="6">
    <source>
        <dbReference type="Google" id="ProtNLM"/>
    </source>
</evidence>
<dbReference type="EMBL" id="MVGT01003855">
    <property type="protein sequence ID" value="OVA03123.1"/>
    <property type="molecule type" value="Genomic_DNA"/>
</dbReference>
<feature type="compositionally biased region" description="Polar residues" evidence="1">
    <location>
        <begin position="88"/>
        <end position="105"/>
    </location>
</feature>
<protein>
    <recommendedName>
        <fullName evidence="6">DUF632 domain-containing protein</fullName>
    </recommendedName>
</protein>
<feature type="domain" description="DUF630" evidence="3">
    <location>
        <begin position="1"/>
        <end position="59"/>
    </location>
</feature>
<feature type="region of interest" description="Disordered" evidence="1">
    <location>
        <begin position="647"/>
        <end position="677"/>
    </location>
</feature>
<evidence type="ECO:0000313" key="5">
    <source>
        <dbReference type="Proteomes" id="UP000195402"/>
    </source>
</evidence>
<dbReference type="InterPro" id="IPR006868">
    <property type="entry name" value="DUF630"/>
</dbReference>
<feature type="compositionally biased region" description="Basic and acidic residues" evidence="1">
    <location>
        <begin position="647"/>
        <end position="656"/>
    </location>
</feature>
<dbReference type="AlphaFoldDB" id="A0A200PY04"/>
<feature type="compositionally biased region" description="Basic and acidic residues" evidence="1">
    <location>
        <begin position="665"/>
        <end position="675"/>
    </location>
</feature>
<dbReference type="InterPro" id="IPR006867">
    <property type="entry name" value="DUF632"/>
</dbReference>
<dbReference type="PANTHER" id="PTHR21450:SF35">
    <property type="entry name" value="TRANSCRIPTION FACTOR, PUTATIVE (DUF630 AND DUF632)-RELATED"/>
    <property type="match status" value="1"/>
</dbReference>
<gene>
    <name evidence="4" type="ORF">BVC80_8855g20</name>
</gene>
<comment type="caution">
    <text evidence="4">The sequence shown here is derived from an EMBL/GenBank/DDBJ whole genome shotgun (WGS) entry which is preliminary data.</text>
</comment>
<dbReference type="Pfam" id="PF04783">
    <property type="entry name" value="DUF630"/>
    <property type="match status" value="1"/>
</dbReference>
<reference evidence="4 5" key="1">
    <citation type="journal article" date="2017" name="Mol. Plant">
        <title>The Genome of Medicinal Plant Macleaya cordata Provides New Insights into Benzylisoquinoline Alkaloids Metabolism.</title>
        <authorList>
            <person name="Liu X."/>
            <person name="Liu Y."/>
            <person name="Huang P."/>
            <person name="Ma Y."/>
            <person name="Qing Z."/>
            <person name="Tang Q."/>
            <person name="Cao H."/>
            <person name="Cheng P."/>
            <person name="Zheng Y."/>
            <person name="Yuan Z."/>
            <person name="Zhou Y."/>
            <person name="Liu J."/>
            <person name="Tang Z."/>
            <person name="Zhuo Y."/>
            <person name="Zhang Y."/>
            <person name="Yu L."/>
            <person name="Huang J."/>
            <person name="Yang P."/>
            <person name="Peng Q."/>
            <person name="Zhang J."/>
            <person name="Jiang W."/>
            <person name="Zhang Z."/>
            <person name="Lin K."/>
            <person name="Ro D.K."/>
            <person name="Chen X."/>
            <person name="Xiong X."/>
            <person name="Shang Y."/>
            <person name="Huang S."/>
            <person name="Zeng J."/>
        </authorList>
    </citation>
    <scope>NUCLEOTIDE SEQUENCE [LARGE SCALE GENOMIC DNA]</scope>
    <source>
        <strain evidence="5">cv. BLH2017</strain>
        <tissue evidence="4">Root</tissue>
    </source>
</reference>
<proteinExistence type="predicted"/>
<name>A0A200PY04_MACCD</name>
<dbReference type="InParanoid" id="A0A200PY04"/>
<dbReference type="Pfam" id="PF04782">
    <property type="entry name" value="DUF632"/>
    <property type="match status" value="1"/>
</dbReference>
<organism evidence="4 5">
    <name type="scientific">Macleaya cordata</name>
    <name type="common">Five-seeded plume-poppy</name>
    <name type="synonym">Bocconia cordata</name>
    <dbReference type="NCBI Taxonomy" id="56857"/>
    <lineage>
        <taxon>Eukaryota</taxon>
        <taxon>Viridiplantae</taxon>
        <taxon>Streptophyta</taxon>
        <taxon>Embryophyta</taxon>
        <taxon>Tracheophyta</taxon>
        <taxon>Spermatophyta</taxon>
        <taxon>Magnoliopsida</taxon>
        <taxon>Ranunculales</taxon>
        <taxon>Papaveraceae</taxon>
        <taxon>Papaveroideae</taxon>
        <taxon>Macleaya</taxon>
    </lineage>
</organism>
<evidence type="ECO:0000259" key="3">
    <source>
        <dbReference type="Pfam" id="PF04783"/>
    </source>
</evidence>
<evidence type="ECO:0000259" key="2">
    <source>
        <dbReference type="Pfam" id="PF04782"/>
    </source>
</evidence>
<dbReference type="STRING" id="56857.A0A200PY04"/>
<feature type="region of interest" description="Disordered" evidence="1">
    <location>
        <begin position="68"/>
        <end position="105"/>
    </location>
</feature>
<dbReference type="OMA" id="EIECFGL"/>
<dbReference type="Proteomes" id="UP000195402">
    <property type="component" value="Unassembled WGS sequence"/>
</dbReference>